<evidence type="ECO:0000313" key="2">
    <source>
        <dbReference type="Proteomes" id="UP001152531"/>
    </source>
</evidence>
<protein>
    <submittedName>
        <fullName evidence="1">Uncharacterized protein</fullName>
    </submittedName>
</protein>
<dbReference type="Proteomes" id="UP001152531">
    <property type="component" value="Unassembled WGS sequence"/>
</dbReference>
<accession>A0ACA9Y3Z4</accession>
<keyword evidence="2" id="KW-1185">Reference proteome</keyword>
<reference evidence="1" key="1">
    <citation type="submission" date="2022-06" db="EMBL/GenBank/DDBJ databases">
        <authorList>
            <person name="Legras J.-L."/>
            <person name="Devillers H."/>
            <person name="Grondin C."/>
        </authorList>
    </citation>
    <scope>NUCLEOTIDE SEQUENCE</scope>
    <source>
        <strain evidence="1">CLIB 1444</strain>
    </source>
</reference>
<dbReference type="EMBL" id="CALSDN010000002">
    <property type="protein sequence ID" value="CAH6719637.1"/>
    <property type="molecule type" value="Genomic_DNA"/>
</dbReference>
<evidence type="ECO:0000313" key="1">
    <source>
        <dbReference type="EMBL" id="CAH6719637.1"/>
    </source>
</evidence>
<organism evidence="1 2">
    <name type="scientific">[Candida] jaroonii</name>
    <dbReference type="NCBI Taxonomy" id="467808"/>
    <lineage>
        <taxon>Eukaryota</taxon>
        <taxon>Fungi</taxon>
        <taxon>Dikarya</taxon>
        <taxon>Ascomycota</taxon>
        <taxon>Saccharomycotina</taxon>
        <taxon>Pichiomycetes</taxon>
        <taxon>Debaryomycetaceae</taxon>
        <taxon>Yamadazyma</taxon>
    </lineage>
</organism>
<name>A0ACA9Y3Z4_9ASCO</name>
<gene>
    <name evidence="1" type="ORF">CLIB1444_02S13124</name>
</gene>
<sequence length="235" mass="26232">MLMKTALLLILIQSVIAFPINLPIFGVKSLVQGSDGVILSESDHVPGEIESASIARTLVFRESMVNVNTFKIVKKGEKSVKVPVSSMEYYVDCDNDGDFYWLVVDIGSSYQNILHGSEYSFTLRVGDHPVNEEVNPEYPGGMSTSPAGSPRINIQGKLEDVSFETKKEQLKLEQCFLNRHPDAKYWIPGKSQSHNSHWMKLKVEDIYFIGGFGDRAYIGPIDSGIYHSVTSLDDH</sequence>
<proteinExistence type="predicted"/>
<comment type="caution">
    <text evidence="1">The sequence shown here is derived from an EMBL/GenBank/DDBJ whole genome shotgun (WGS) entry which is preliminary data.</text>
</comment>